<dbReference type="AlphaFoldDB" id="B1X5H9"/>
<organism evidence="2">
    <name type="scientific">Paulinella chromatophora</name>
    <dbReference type="NCBI Taxonomy" id="39717"/>
    <lineage>
        <taxon>Eukaryota</taxon>
        <taxon>Sar</taxon>
        <taxon>Rhizaria</taxon>
        <taxon>Cercozoa</taxon>
        <taxon>Imbricatea</taxon>
        <taxon>Silicofilosea</taxon>
        <taxon>Euglyphida</taxon>
        <taxon>Paulinellidae</taxon>
        <taxon>Paulinella</taxon>
    </lineage>
</organism>
<dbReference type="RefSeq" id="YP_002049408.1">
    <property type="nucleotide sequence ID" value="NC_011087.1"/>
</dbReference>
<proteinExistence type="predicted"/>
<keyword evidence="1" id="KW-1133">Transmembrane helix</keyword>
<sequence length="287" mass="32958">MSQYFNVYILKAPLFSSLIGFSLGIISLSLTWTENKGFRNYCERTTSRKIPTSFPQPITLIAIKDVIDNKSNYMVTNKLVNNRDEELFLFKFYSKKSLQIIQISKGLRVSLPGQKKAESLENIYRLGNIALFVDVAVEIGILDILPDRYIVLPDKFLKLLLKNKHKTPLNTGHFCHFDNDKIHKFEKKLSNKNEYRKPVYLSALEKIVLSILVEQLYRPSVALKIPDLIQNSVEGTSTNLDETEIVALILSILRDSTCLHFKRIPRNSRKSINMIHKLQLKLGSTLT</sequence>
<keyword evidence="1" id="KW-0812">Transmembrane</keyword>
<reference evidence="2" key="2">
    <citation type="journal article" date="2008" name="Curr. Biol.">
        <title>Chromatophore genome sequence of Paulinella sheds light on acquisition of photosynthesis by eukaryotes.</title>
        <authorList>
            <person name="Nowack E.C.M."/>
            <person name="Melkonian M."/>
            <person name="Gloeckner G."/>
        </authorList>
    </citation>
    <scope>NUCLEOTIDE SEQUENCE [LARGE SCALE GENOMIC DNA]</scope>
</reference>
<keyword evidence="1" id="KW-0472">Membrane</keyword>
<accession>B1X5H9</accession>
<keyword evidence="2" id="KW-0934">Plastid</keyword>
<geneLocation type="organellar chromatophore" evidence="2"/>
<feature type="transmembrane region" description="Helical" evidence="1">
    <location>
        <begin position="12"/>
        <end position="32"/>
    </location>
</feature>
<gene>
    <name evidence="2" type="ordered locus">PCC_0784</name>
</gene>
<dbReference type="EMBL" id="CP000815">
    <property type="protein sequence ID" value="ACB43198.1"/>
    <property type="molecule type" value="Genomic_DNA"/>
</dbReference>
<dbReference type="GeneID" id="6481407"/>
<evidence type="ECO:0000256" key="1">
    <source>
        <dbReference type="SAM" id="Phobius"/>
    </source>
</evidence>
<protein>
    <submittedName>
        <fullName evidence="2">Possible LytR-membrane bound transcriptional regulator</fullName>
    </submittedName>
</protein>
<reference evidence="2" key="1">
    <citation type="submission" date="2007-08" db="EMBL/GenBank/DDBJ databases">
        <authorList>
            <person name="Gloeckner G."/>
            <person name="Nowack E."/>
            <person name="Melkonian M."/>
        </authorList>
    </citation>
    <scope>NUCLEOTIDE SEQUENCE</scope>
</reference>
<name>B1X5H9_PAUCH</name>
<evidence type="ECO:0000313" key="2">
    <source>
        <dbReference type="EMBL" id="ACB43198.1"/>
    </source>
</evidence>